<dbReference type="Proteomes" id="UP000766486">
    <property type="component" value="Unassembled WGS sequence"/>
</dbReference>
<sequence>MYGRINLGAYDIWNCGREERHREEDDRECLWGPLKTPEVSGEKPIAAGTPAIQGLANELLFLIFDNVKDPMDRFCLAMTCRQFFKVATDFNLVVPSGVKHRDDGGKTCPGMLRIMHWLAPVDDRKKESKAWKLCCDCYSYRPKKKAYWLKKGKQYKVTRQPYCGVLELYLEVVKDWYSTSLFQCPECWCKQTLDEDGHPHECERC</sequence>
<dbReference type="InterPro" id="IPR036047">
    <property type="entry name" value="F-box-like_dom_sf"/>
</dbReference>
<accession>A0ABY6UZT6</accession>
<protein>
    <recommendedName>
        <fullName evidence="3">F-box domain-containing protein</fullName>
    </recommendedName>
</protein>
<evidence type="ECO:0000313" key="2">
    <source>
        <dbReference type="Proteomes" id="UP000766486"/>
    </source>
</evidence>
<name>A0ABY6UZT6_BIOOC</name>
<organism evidence="1 2">
    <name type="scientific">Bionectria ochroleuca</name>
    <name type="common">Gliocladium roseum</name>
    <dbReference type="NCBI Taxonomy" id="29856"/>
    <lineage>
        <taxon>Eukaryota</taxon>
        <taxon>Fungi</taxon>
        <taxon>Dikarya</taxon>
        <taxon>Ascomycota</taxon>
        <taxon>Pezizomycotina</taxon>
        <taxon>Sordariomycetes</taxon>
        <taxon>Hypocreomycetidae</taxon>
        <taxon>Hypocreales</taxon>
        <taxon>Bionectriaceae</taxon>
        <taxon>Clonostachys</taxon>
    </lineage>
</organism>
<evidence type="ECO:0000313" key="1">
    <source>
        <dbReference type="EMBL" id="VUC36988.1"/>
    </source>
</evidence>
<dbReference type="SUPFAM" id="SSF81383">
    <property type="entry name" value="F-box domain"/>
    <property type="match status" value="1"/>
</dbReference>
<comment type="caution">
    <text evidence="1">The sequence shown here is derived from an EMBL/GenBank/DDBJ whole genome shotgun (WGS) entry which is preliminary data.</text>
</comment>
<reference evidence="1 2" key="1">
    <citation type="submission" date="2019-06" db="EMBL/GenBank/DDBJ databases">
        <authorList>
            <person name="Broberg M."/>
        </authorList>
    </citation>
    <scope>NUCLEOTIDE SEQUENCE [LARGE SCALE GENOMIC DNA]</scope>
</reference>
<dbReference type="EMBL" id="CABFNS010000936">
    <property type="protein sequence ID" value="VUC36988.1"/>
    <property type="molecule type" value="Genomic_DNA"/>
</dbReference>
<proteinExistence type="predicted"/>
<gene>
    <name evidence="1" type="ORF">CLO192961_LOCUS462755</name>
</gene>
<keyword evidence="2" id="KW-1185">Reference proteome</keyword>
<evidence type="ECO:0008006" key="3">
    <source>
        <dbReference type="Google" id="ProtNLM"/>
    </source>
</evidence>